<organism evidence="2 3">
    <name type="scientific">Alkalibaculum sporogenes</name>
    <dbReference type="NCBI Taxonomy" id="2655001"/>
    <lineage>
        <taxon>Bacteria</taxon>
        <taxon>Bacillati</taxon>
        <taxon>Bacillota</taxon>
        <taxon>Clostridia</taxon>
        <taxon>Eubacteriales</taxon>
        <taxon>Eubacteriaceae</taxon>
        <taxon>Alkalibaculum</taxon>
    </lineage>
</organism>
<keyword evidence="3" id="KW-1185">Reference proteome</keyword>
<dbReference type="RefSeq" id="WP_152801961.1">
    <property type="nucleotide sequence ID" value="NZ_WHNX01000005.1"/>
</dbReference>
<dbReference type="Pfam" id="PF21537">
    <property type="entry name" value="DUF1980_C"/>
    <property type="match status" value="1"/>
</dbReference>
<evidence type="ECO:0000259" key="1">
    <source>
        <dbReference type="Pfam" id="PF21537"/>
    </source>
</evidence>
<accession>A0A6A7K638</accession>
<proteinExistence type="predicted"/>
<reference evidence="2 3" key="1">
    <citation type="submission" date="2019-10" db="EMBL/GenBank/DDBJ databases">
        <title>Alkalibaculum tamaniensis sp.nov., a new alkaliphilic acetogen, isolated on methoxylated aromatics from a mud volcano.</title>
        <authorList>
            <person name="Khomyakova M.A."/>
            <person name="Merkel A.Y."/>
            <person name="Bonch-Osmolovskaya E.A."/>
            <person name="Slobodkin A.I."/>
        </authorList>
    </citation>
    <scope>NUCLEOTIDE SEQUENCE [LARGE SCALE GENOMIC DNA]</scope>
    <source>
        <strain evidence="2 3">M08DMB</strain>
    </source>
</reference>
<comment type="caution">
    <text evidence="2">The sequence shown here is derived from an EMBL/GenBank/DDBJ whole genome shotgun (WGS) entry which is preliminary data.</text>
</comment>
<evidence type="ECO:0000313" key="2">
    <source>
        <dbReference type="EMBL" id="MPW24949.1"/>
    </source>
</evidence>
<dbReference type="EMBL" id="WHNX01000005">
    <property type="protein sequence ID" value="MPW24949.1"/>
    <property type="molecule type" value="Genomic_DNA"/>
</dbReference>
<gene>
    <name evidence="2" type="ORF">GC105_03995</name>
</gene>
<name>A0A6A7K638_9FIRM</name>
<evidence type="ECO:0000313" key="3">
    <source>
        <dbReference type="Proteomes" id="UP000440004"/>
    </source>
</evidence>
<protein>
    <recommendedName>
        <fullName evidence="1">DUF1980 domain-containing protein</fullName>
    </recommendedName>
</protein>
<dbReference type="Proteomes" id="UP000440004">
    <property type="component" value="Unassembled WGS sequence"/>
</dbReference>
<dbReference type="InterPro" id="IPR048447">
    <property type="entry name" value="DUF1980_C"/>
</dbReference>
<dbReference type="AlphaFoldDB" id="A0A6A7K638"/>
<sequence length="80" mass="9158">MKKDNEFIPDRMMMCCCVADLIPVGVICKYDKVSELKVDTWVTVEGVIHIGQYMGYDEPQIKVTKISPAEKPKQDYLSMI</sequence>
<feature type="domain" description="DUF1980" evidence="1">
    <location>
        <begin position="3"/>
        <end position="76"/>
    </location>
</feature>